<dbReference type="AlphaFoldDB" id="A0A450XML4"/>
<accession>A0A450XML4</accession>
<feature type="region of interest" description="Disordered" evidence="1">
    <location>
        <begin position="1"/>
        <end position="79"/>
    </location>
</feature>
<proteinExistence type="predicted"/>
<sequence length="160" mass="17158">MHVKDVAGGEFPDRIGRIGCRDNRRERGESLESGPDGAGRHIYSKGSSEAMDRRRRTNQRWPNHARSSIPGNQDTMTPMAPVRIGTLSGDSRGMGGRFSCRSLLRDSRGIGDMFVSNSEGSGAMWVAVGVDMGIIGCLFSVLRRVSEGIDGSGSSRGSGL</sequence>
<feature type="compositionally biased region" description="Polar residues" evidence="1">
    <location>
        <begin position="59"/>
        <end position="76"/>
    </location>
</feature>
<reference evidence="2" key="1">
    <citation type="submission" date="2019-02" db="EMBL/GenBank/DDBJ databases">
        <authorList>
            <person name="Gruber-Vodicka R. H."/>
            <person name="Seah K. B. B."/>
        </authorList>
    </citation>
    <scope>NUCLEOTIDE SEQUENCE</scope>
    <source>
        <strain evidence="2">BECK_BZ197</strain>
    </source>
</reference>
<dbReference type="EMBL" id="CAADFO010000067">
    <property type="protein sequence ID" value="VFK30570.1"/>
    <property type="molecule type" value="Genomic_DNA"/>
</dbReference>
<name>A0A450XML4_9GAMM</name>
<organism evidence="2">
    <name type="scientific">Candidatus Kentrum sp. MB</name>
    <dbReference type="NCBI Taxonomy" id="2138164"/>
    <lineage>
        <taxon>Bacteria</taxon>
        <taxon>Pseudomonadati</taxon>
        <taxon>Pseudomonadota</taxon>
        <taxon>Gammaproteobacteria</taxon>
        <taxon>Candidatus Kentrum</taxon>
    </lineage>
</organism>
<gene>
    <name evidence="2" type="ORF">BECKMB1821G_GA0114241_10674</name>
</gene>
<evidence type="ECO:0000256" key="1">
    <source>
        <dbReference type="SAM" id="MobiDB-lite"/>
    </source>
</evidence>
<protein>
    <submittedName>
        <fullName evidence="2">Uncharacterized protein</fullName>
    </submittedName>
</protein>
<feature type="compositionally biased region" description="Basic and acidic residues" evidence="1">
    <location>
        <begin position="1"/>
        <end position="30"/>
    </location>
</feature>
<evidence type="ECO:0000313" key="2">
    <source>
        <dbReference type="EMBL" id="VFK30570.1"/>
    </source>
</evidence>